<evidence type="ECO:0000256" key="4">
    <source>
        <dbReference type="ARBA" id="ARBA00022475"/>
    </source>
</evidence>
<comment type="subcellular location">
    <subcellularLocation>
        <location evidence="11">Cell junction</location>
        <location evidence="11">Tight junction</location>
    </subcellularLocation>
    <subcellularLocation>
        <location evidence="11">Cell membrane</location>
        <topology evidence="11">Multi-pass membrane protein</topology>
    </subcellularLocation>
</comment>
<dbReference type="PROSITE" id="PS01346">
    <property type="entry name" value="CLAUDIN"/>
    <property type="match status" value="1"/>
</dbReference>
<dbReference type="PRINTS" id="PR01077">
    <property type="entry name" value="CLAUDIN"/>
</dbReference>
<comment type="function">
    <text evidence="1">Plays a major role in tight junction-specific obliteration of the intercellular space, through calcium-independent cell-adhesion activity.</text>
</comment>
<dbReference type="Pfam" id="PF00822">
    <property type="entry name" value="PMP22_Claudin"/>
    <property type="match status" value="1"/>
</dbReference>
<feature type="transmembrane region" description="Helical" evidence="11">
    <location>
        <begin position="6"/>
        <end position="31"/>
    </location>
</feature>
<dbReference type="InterPro" id="IPR017974">
    <property type="entry name" value="Claudin_CS"/>
</dbReference>
<feature type="transmembrane region" description="Helical" evidence="11">
    <location>
        <begin position="121"/>
        <end position="143"/>
    </location>
</feature>
<reference evidence="12" key="1">
    <citation type="submission" date="2025-08" db="UniProtKB">
        <authorList>
            <consortium name="Ensembl"/>
        </authorList>
    </citation>
    <scope>IDENTIFICATION</scope>
</reference>
<evidence type="ECO:0000256" key="1">
    <source>
        <dbReference type="ARBA" id="ARBA00002246"/>
    </source>
</evidence>
<evidence type="ECO:0000256" key="10">
    <source>
        <dbReference type="ARBA" id="ARBA00046524"/>
    </source>
</evidence>
<keyword evidence="8 11" id="KW-1133">Transmembrane helix</keyword>
<keyword evidence="3 11" id="KW-0796">Tight junction</keyword>
<dbReference type="Ensembl" id="ENSCCRT00015048133.1">
    <property type="protein sequence ID" value="ENSCCRP00015046573.1"/>
    <property type="gene ID" value="ENSCCRG00015019278.1"/>
</dbReference>
<dbReference type="Proteomes" id="UP000694700">
    <property type="component" value="Unplaced"/>
</dbReference>
<sequence length="223" mass="24259">MANTCLQFTGFVMSFLGWIGLIIATATNEWVVTCKYNMNTCKKMDELEAKGLWADCVISTALYHCITLTQILELPAYIQTSRALMVTASILGLPAVALVLMSMSCINLGSEPESAKNKRSVLGGTIMLLTAFCGIVSTVWFPIGAHHERGLMSFGFSLYSGAPLIPAPPPLTTPKVLTCELRDYCSNLVSTLFYSLYLSISTCFNNVSIYSGDSLNSYLTAEL</sequence>
<keyword evidence="4 11" id="KW-1003">Cell membrane</keyword>
<feature type="transmembrane region" description="Helical" evidence="11">
    <location>
        <begin position="52"/>
        <end position="72"/>
    </location>
</feature>
<proteinExistence type="inferred from homology"/>
<keyword evidence="9 11" id="KW-0472">Membrane</keyword>
<comment type="similarity">
    <text evidence="2 11">Belongs to the claudin family.</text>
</comment>
<dbReference type="PRINTS" id="PR01384">
    <property type="entry name" value="CLAUDIN11"/>
</dbReference>
<evidence type="ECO:0000313" key="13">
    <source>
        <dbReference type="Proteomes" id="UP000694700"/>
    </source>
</evidence>
<protein>
    <recommendedName>
        <fullName evidence="11">Claudin</fullName>
    </recommendedName>
</protein>
<keyword evidence="7 11" id="KW-0965">Cell junction</keyword>
<dbReference type="PANTHER" id="PTHR12002">
    <property type="entry name" value="CLAUDIN"/>
    <property type="match status" value="1"/>
</dbReference>
<dbReference type="InterPro" id="IPR004031">
    <property type="entry name" value="PMP22/EMP/MP20/Claudin"/>
</dbReference>
<dbReference type="Gene3D" id="1.20.140.150">
    <property type="match status" value="1"/>
</dbReference>
<evidence type="ECO:0000256" key="9">
    <source>
        <dbReference type="ARBA" id="ARBA00023136"/>
    </source>
</evidence>
<accession>A0A8C1V585</accession>
<name>A0A8C1V585_CYPCA</name>
<keyword evidence="6 11" id="KW-0812">Transmembrane</keyword>
<comment type="function">
    <text evidence="11">Claudins function as major constituents of the tight junction complexes that regulate the permeability of epithelia.</text>
</comment>
<evidence type="ECO:0000256" key="7">
    <source>
        <dbReference type="ARBA" id="ARBA00022949"/>
    </source>
</evidence>
<evidence type="ECO:0000256" key="11">
    <source>
        <dbReference type="RuleBase" id="RU060637"/>
    </source>
</evidence>
<dbReference type="InterPro" id="IPR006187">
    <property type="entry name" value="Claudin"/>
</dbReference>
<evidence type="ECO:0000313" key="12">
    <source>
        <dbReference type="Ensembl" id="ENSCCRP00015046573.1"/>
    </source>
</evidence>
<dbReference type="GO" id="GO:0005923">
    <property type="term" value="C:bicellular tight junction"/>
    <property type="evidence" value="ECO:0007669"/>
    <property type="project" value="UniProtKB-SubCell"/>
</dbReference>
<dbReference type="AlphaFoldDB" id="A0A8C1V585"/>
<keyword evidence="5" id="KW-0597">Phosphoprotein</keyword>
<organism evidence="12 13">
    <name type="scientific">Cyprinus carpio</name>
    <name type="common">Common carp</name>
    <dbReference type="NCBI Taxonomy" id="7962"/>
    <lineage>
        <taxon>Eukaryota</taxon>
        <taxon>Metazoa</taxon>
        <taxon>Chordata</taxon>
        <taxon>Craniata</taxon>
        <taxon>Vertebrata</taxon>
        <taxon>Euteleostomi</taxon>
        <taxon>Actinopterygii</taxon>
        <taxon>Neopterygii</taxon>
        <taxon>Teleostei</taxon>
        <taxon>Ostariophysi</taxon>
        <taxon>Cypriniformes</taxon>
        <taxon>Cyprinidae</taxon>
        <taxon>Cyprininae</taxon>
        <taxon>Cyprinus</taxon>
    </lineage>
</organism>
<comment type="subunit">
    <text evidence="10">Interacts with tetraspanin-3/TSPAN3. Interacts with OCLN.</text>
</comment>
<evidence type="ECO:0000256" key="6">
    <source>
        <dbReference type="ARBA" id="ARBA00022692"/>
    </source>
</evidence>
<evidence type="ECO:0000256" key="3">
    <source>
        <dbReference type="ARBA" id="ARBA00022427"/>
    </source>
</evidence>
<evidence type="ECO:0000256" key="2">
    <source>
        <dbReference type="ARBA" id="ARBA00008295"/>
    </source>
</evidence>
<evidence type="ECO:0000256" key="8">
    <source>
        <dbReference type="ARBA" id="ARBA00022989"/>
    </source>
</evidence>
<dbReference type="GO" id="GO:0005886">
    <property type="term" value="C:plasma membrane"/>
    <property type="evidence" value="ECO:0007669"/>
    <property type="project" value="UniProtKB-SubCell"/>
</dbReference>
<evidence type="ECO:0000256" key="5">
    <source>
        <dbReference type="ARBA" id="ARBA00022553"/>
    </source>
</evidence>
<dbReference type="InterPro" id="IPR003555">
    <property type="entry name" value="Claudin11"/>
</dbReference>
<dbReference type="GO" id="GO:0005198">
    <property type="term" value="F:structural molecule activity"/>
    <property type="evidence" value="ECO:0007669"/>
    <property type="project" value="InterPro"/>
</dbReference>
<feature type="transmembrane region" description="Helical" evidence="11">
    <location>
        <begin position="84"/>
        <end position="109"/>
    </location>
</feature>